<dbReference type="Proteomes" id="UP000824133">
    <property type="component" value="Unassembled WGS sequence"/>
</dbReference>
<dbReference type="GO" id="GO:0005524">
    <property type="term" value="F:ATP binding"/>
    <property type="evidence" value="ECO:0007669"/>
    <property type="project" value="UniProtKB-KW"/>
</dbReference>
<protein>
    <submittedName>
        <fullName evidence="1">ATP-binding protein</fullName>
    </submittedName>
</protein>
<keyword evidence="1" id="KW-0547">Nucleotide-binding</keyword>
<name>A0A9D1ZA81_9ACTN</name>
<dbReference type="SUPFAM" id="SSF55874">
    <property type="entry name" value="ATPase domain of HSP90 chaperone/DNA topoisomerase II/histidine kinase"/>
    <property type="match status" value="1"/>
</dbReference>
<keyword evidence="1" id="KW-0067">ATP-binding</keyword>
<comment type="caution">
    <text evidence="1">The sequence shown here is derived from an EMBL/GenBank/DDBJ whole genome shotgun (WGS) entry which is preliminary data.</text>
</comment>
<dbReference type="Gene3D" id="3.30.565.10">
    <property type="entry name" value="Histidine kinase-like ATPase, C-terminal domain"/>
    <property type="match status" value="1"/>
</dbReference>
<evidence type="ECO:0000313" key="2">
    <source>
        <dbReference type="Proteomes" id="UP000824133"/>
    </source>
</evidence>
<dbReference type="AlphaFoldDB" id="A0A9D1ZA81"/>
<dbReference type="InterPro" id="IPR036890">
    <property type="entry name" value="HATPase_C_sf"/>
</dbReference>
<reference evidence="1" key="1">
    <citation type="journal article" date="2021" name="PeerJ">
        <title>Extensive microbial diversity within the chicken gut microbiome revealed by metagenomics and culture.</title>
        <authorList>
            <person name="Gilroy R."/>
            <person name="Ravi A."/>
            <person name="Getino M."/>
            <person name="Pursley I."/>
            <person name="Horton D.L."/>
            <person name="Alikhan N.F."/>
            <person name="Baker D."/>
            <person name="Gharbi K."/>
            <person name="Hall N."/>
            <person name="Watson M."/>
            <person name="Adriaenssens E.M."/>
            <person name="Foster-Nyarko E."/>
            <person name="Jarju S."/>
            <person name="Secka A."/>
            <person name="Antonio M."/>
            <person name="Oren A."/>
            <person name="Chaudhuri R.R."/>
            <person name="La Ragione R."/>
            <person name="Hildebrand F."/>
            <person name="Pallen M.J."/>
        </authorList>
    </citation>
    <scope>NUCLEOTIDE SEQUENCE</scope>
    <source>
        <strain evidence="1">ChiHjej10B9-743</strain>
    </source>
</reference>
<organism evidence="1 2">
    <name type="scientific">Candidatus Olsenella excrementavium</name>
    <dbReference type="NCBI Taxonomy" id="2838709"/>
    <lineage>
        <taxon>Bacteria</taxon>
        <taxon>Bacillati</taxon>
        <taxon>Actinomycetota</taxon>
        <taxon>Coriobacteriia</taxon>
        <taxon>Coriobacteriales</taxon>
        <taxon>Atopobiaceae</taxon>
        <taxon>Olsenella</taxon>
    </lineage>
</organism>
<dbReference type="Pfam" id="PF13589">
    <property type="entry name" value="HATPase_c_3"/>
    <property type="match status" value="1"/>
</dbReference>
<proteinExistence type="predicted"/>
<evidence type="ECO:0000313" key="1">
    <source>
        <dbReference type="EMBL" id="HIY79806.1"/>
    </source>
</evidence>
<sequence length="538" mass="60423">MSELDSSAKAISNPPDPARIMDGLRDTGYDFNTAVSDIIDNSIAADATEIYVRVEADPNMNVTITIADNGIGMDYDGLKNAMKYGSDKRPDAKSLGKFGLGLKTASTAFCKKLSVVSRPAAGADALKVCWDLDFISKMNDWSLLVPEATDDDLDLLDQAAKGDSGTVVIWENIDRLFRRSYSSPAFARKALDKFISGLRDHVELVYQRFLDRRFSDVQDVRIWLNDEEVKPFDPFCTDEDKTALLQNCILEIEGTPASLDVKAYLLPRKDEFSTKEAAARSRLGNDTQGFYVYRENRLIYFGNWMGMFKNEPHFSLLRVEVSFNHLADDYLNVDIKKSRILFDQSIYDTLQKTFLPAPRRQAEQRYRQGTIAAVNKTGKAPHDAANKTIESKAPHAESFKTTILDESNNQVRVDNKNGSVVTRIKIRGSEDGAMRVIPVESIEYNALWNPVIADGRHAVELNMSHPYYQKVYYPLLGRPTSITGLDALFWSLAEAEFGSFTQDSKEFFEDMRLGTSRNLSKLIADLPDPDVSDEDPEA</sequence>
<reference evidence="1" key="2">
    <citation type="submission" date="2021-04" db="EMBL/GenBank/DDBJ databases">
        <authorList>
            <person name="Gilroy R."/>
        </authorList>
    </citation>
    <scope>NUCLEOTIDE SEQUENCE</scope>
    <source>
        <strain evidence="1">ChiHjej10B9-743</strain>
    </source>
</reference>
<gene>
    <name evidence="1" type="ORF">IAA42_05160</name>
</gene>
<dbReference type="EMBL" id="DXCP01000037">
    <property type="protein sequence ID" value="HIY79806.1"/>
    <property type="molecule type" value="Genomic_DNA"/>
</dbReference>
<accession>A0A9D1ZA81</accession>